<feature type="domain" description="MPN" evidence="7">
    <location>
        <begin position="23"/>
        <end position="145"/>
    </location>
</feature>
<dbReference type="InterPro" id="IPR025657">
    <property type="entry name" value="RadC_JAB"/>
</dbReference>
<comment type="caution">
    <text evidence="8">The sequence shown here is derived from an EMBL/GenBank/DDBJ whole genome shotgun (WGS) entry which is preliminary data.</text>
</comment>
<dbReference type="CDD" id="cd08071">
    <property type="entry name" value="MPN_DUF2466"/>
    <property type="match status" value="1"/>
</dbReference>
<keyword evidence="9" id="KW-1185">Reference proteome</keyword>
<keyword evidence="6" id="KW-0482">Metalloprotease</keyword>
<dbReference type="InterPro" id="IPR020891">
    <property type="entry name" value="UPF0758_CS"/>
</dbReference>
<evidence type="ECO:0000256" key="5">
    <source>
        <dbReference type="ARBA" id="ARBA00022833"/>
    </source>
</evidence>
<gene>
    <name evidence="8" type="ORF">ACFSB2_05475</name>
</gene>
<reference evidence="9" key="1">
    <citation type="journal article" date="2019" name="Int. J. Syst. Evol. Microbiol.">
        <title>The Global Catalogue of Microorganisms (GCM) 10K type strain sequencing project: providing services to taxonomists for standard genome sequencing and annotation.</title>
        <authorList>
            <consortium name="The Broad Institute Genomics Platform"/>
            <consortium name="The Broad Institute Genome Sequencing Center for Infectious Disease"/>
            <person name="Wu L."/>
            <person name="Ma J."/>
        </authorList>
    </citation>
    <scope>NUCLEOTIDE SEQUENCE [LARGE SCALE GENOMIC DNA]</scope>
    <source>
        <strain evidence="9">CGMCC 1.12286</strain>
    </source>
</reference>
<comment type="similarity">
    <text evidence="1">Belongs to the UPF0758 family.</text>
</comment>
<keyword evidence="3" id="KW-0479">Metal-binding</keyword>
<evidence type="ECO:0000313" key="8">
    <source>
        <dbReference type="EMBL" id="MFD1674162.1"/>
    </source>
</evidence>
<dbReference type="EMBL" id="JBHUCX010000017">
    <property type="protein sequence ID" value="MFD1674162.1"/>
    <property type="molecule type" value="Genomic_DNA"/>
</dbReference>
<accession>A0ABW4JCY7</accession>
<keyword evidence="4" id="KW-0378">Hydrolase</keyword>
<dbReference type="Proteomes" id="UP001597079">
    <property type="component" value="Unassembled WGS sequence"/>
</dbReference>
<evidence type="ECO:0000256" key="3">
    <source>
        <dbReference type="ARBA" id="ARBA00022723"/>
    </source>
</evidence>
<dbReference type="Gene3D" id="3.40.140.10">
    <property type="entry name" value="Cytidine Deaminase, domain 2"/>
    <property type="match status" value="1"/>
</dbReference>
<evidence type="ECO:0000256" key="6">
    <source>
        <dbReference type="ARBA" id="ARBA00023049"/>
    </source>
</evidence>
<name>A0ABW4JCY7_9BACL</name>
<sequence>MQNVDIVKVVMVKDGELENERIQIRSADDAAQLIRRYVGGADREHFVCLMLDTKHFVNAIHTVSIGSLDAAIVHPREVFKPAILANSSGIIVAHNHPSGQPAPSDEDIAVTHRLLDAGRILGIQVIDHIIVGDPSFTSLMELGYFPRG</sequence>
<dbReference type="PROSITE" id="PS01302">
    <property type="entry name" value="UPF0758"/>
    <property type="match status" value="1"/>
</dbReference>
<dbReference type="PROSITE" id="PS50249">
    <property type="entry name" value="MPN"/>
    <property type="match status" value="1"/>
</dbReference>
<dbReference type="NCBIfam" id="TIGR00608">
    <property type="entry name" value="radc"/>
    <property type="match status" value="1"/>
</dbReference>
<evidence type="ECO:0000313" key="9">
    <source>
        <dbReference type="Proteomes" id="UP001597079"/>
    </source>
</evidence>
<evidence type="ECO:0000256" key="1">
    <source>
        <dbReference type="ARBA" id="ARBA00010243"/>
    </source>
</evidence>
<evidence type="ECO:0000256" key="2">
    <source>
        <dbReference type="ARBA" id="ARBA00022670"/>
    </source>
</evidence>
<proteinExistence type="inferred from homology"/>
<evidence type="ECO:0000256" key="4">
    <source>
        <dbReference type="ARBA" id="ARBA00022801"/>
    </source>
</evidence>
<dbReference type="RefSeq" id="WP_377941957.1">
    <property type="nucleotide sequence ID" value="NZ_JBHUCX010000017.1"/>
</dbReference>
<keyword evidence="2" id="KW-0645">Protease</keyword>
<dbReference type="PANTHER" id="PTHR30471">
    <property type="entry name" value="DNA REPAIR PROTEIN RADC"/>
    <property type="match status" value="1"/>
</dbReference>
<dbReference type="InterPro" id="IPR001405">
    <property type="entry name" value="UPF0758"/>
</dbReference>
<dbReference type="InterPro" id="IPR037518">
    <property type="entry name" value="MPN"/>
</dbReference>
<protein>
    <submittedName>
        <fullName evidence="8">RadC family protein</fullName>
    </submittedName>
</protein>
<keyword evidence="5" id="KW-0862">Zinc</keyword>
<dbReference type="Pfam" id="PF04002">
    <property type="entry name" value="RadC"/>
    <property type="match status" value="1"/>
</dbReference>
<evidence type="ECO:0000259" key="7">
    <source>
        <dbReference type="PROSITE" id="PS50249"/>
    </source>
</evidence>
<dbReference type="PANTHER" id="PTHR30471:SF3">
    <property type="entry name" value="UPF0758 PROTEIN YEES-RELATED"/>
    <property type="match status" value="1"/>
</dbReference>
<organism evidence="8 9">
    <name type="scientific">Alicyclobacillus fodiniaquatilis</name>
    <dbReference type="NCBI Taxonomy" id="1661150"/>
    <lineage>
        <taxon>Bacteria</taxon>
        <taxon>Bacillati</taxon>
        <taxon>Bacillota</taxon>
        <taxon>Bacilli</taxon>
        <taxon>Bacillales</taxon>
        <taxon>Alicyclobacillaceae</taxon>
        <taxon>Alicyclobacillus</taxon>
    </lineage>
</organism>